<name>A0ABQ3ZEY4_9ACTN</name>
<dbReference type="SUPFAM" id="SSF47413">
    <property type="entry name" value="lambda repressor-like DNA-binding domains"/>
    <property type="match status" value="1"/>
</dbReference>
<sequence>MSGGSGDALFGERVRARRRELGLTQEELAELARIDVKTVRMIETGKRTPRPATARMIADALRLDDEEARGKFLGGSAPGRPVPAQLPPDVYGFVGRTAQLRALDTITTVAGGRPAAVAISALSGAAGIGKTTLAVHWAHKARARYPDGQLHADLRGFDPDGALRDPGDVLSGFLGALGVQHKEIPAGLDDRAALYRSMLADRKMLVLLDNARDAAQVRPLLPGAKDCMVLVTSRDDLAGLVARHGAHPLGLHLLSTDEAFQLLARRLGADRLAAAPAAVEEIITRCARLPLALTIAAALAATRPGVALEDLAAELRDTRLDTLAVGDAAGDVRAVFSWSYRTLTPGAARLFRLLGLHPGPEMTVESAASLIAEPVVRTRLLLAELATASLLSEPLPGRFTFHDLLRAYAADRAYREEEVTAREAASRRMMDHFLHTALAADRVFARHRNPIAAPAPAPGALVEEPPGRDEAMTWFLAEHEVLLAAIDQAARTGNDAHVWHLAWSMATYLHRRALFQDWVTTQQTAMAAAVRLGDRDRQVRTHTELAGGYFNVGRVDEALDHLREAITLYDALGDAMGQAGANLNLAIVLGVADRHREALACNEQALIFYRRVGSGEHEAHALNAIGWCHVQLGDYPLALKFSQESVALHLKLGDDDHSGVGAAWDTVGYAHHHLGNHDEALRCYAEALAAYRRAADPYNESEILTHIGDTHHAAGNHPQARDAWRRSLTILENLDHPDAATVRAKLAS</sequence>
<dbReference type="Pfam" id="PF13424">
    <property type="entry name" value="TPR_12"/>
    <property type="match status" value="2"/>
</dbReference>
<dbReference type="InterPro" id="IPR002182">
    <property type="entry name" value="NB-ARC"/>
</dbReference>
<dbReference type="SMART" id="SM00530">
    <property type="entry name" value="HTH_XRE"/>
    <property type="match status" value="1"/>
</dbReference>
<dbReference type="CDD" id="cd00093">
    <property type="entry name" value="HTH_XRE"/>
    <property type="match status" value="1"/>
</dbReference>
<dbReference type="PANTHER" id="PTHR47691">
    <property type="entry name" value="REGULATOR-RELATED"/>
    <property type="match status" value="1"/>
</dbReference>
<evidence type="ECO:0000259" key="2">
    <source>
        <dbReference type="PROSITE" id="PS50943"/>
    </source>
</evidence>
<dbReference type="Pfam" id="PF01381">
    <property type="entry name" value="HTH_3"/>
    <property type="match status" value="1"/>
</dbReference>
<dbReference type="RefSeq" id="WP_203834386.1">
    <property type="nucleotide sequence ID" value="NZ_BAAATV010000001.1"/>
</dbReference>
<evidence type="ECO:0000313" key="3">
    <source>
        <dbReference type="EMBL" id="GIE17078.1"/>
    </source>
</evidence>
<dbReference type="InterPro" id="IPR027417">
    <property type="entry name" value="P-loop_NTPase"/>
</dbReference>
<protein>
    <recommendedName>
        <fullName evidence="2">HTH cro/C1-type domain-containing protein</fullName>
    </recommendedName>
</protein>
<dbReference type="Gene3D" id="3.40.50.300">
    <property type="entry name" value="P-loop containing nucleotide triphosphate hydrolases"/>
    <property type="match status" value="1"/>
</dbReference>
<evidence type="ECO:0000256" key="1">
    <source>
        <dbReference type="PROSITE-ProRule" id="PRU00339"/>
    </source>
</evidence>
<dbReference type="Proteomes" id="UP000603200">
    <property type="component" value="Unassembled WGS sequence"/>
</dbReference>
<dbReference type="SUPFAM" id="SSF48452">
    <property type="entry name" value="TPR-like"/>
    <property type="match status" value="1"/>
</dbReference>
<keyword evidence="4" id="KW-1185">Reference proteome</keyword>
<dbReference type="InterPro" id="IPR019734">
    <property type="entry name" value="TPR_rpt"/>
</dbReference>
<evidence type="ECO:0000313" key="4">
    <source>
        <dbReference type="Proteomes" id="UP000603200"/>
    </source>
</evidence>
<accession>A0ABQ3ZEY4</accession>
<dbReference type="PROSITE" id="PS50005">
    <property type="entry name" value="TPR"/>
    <property type="match status" value="1"/>
</dbReference>
<dbReference type="InterPro" id="IPR011990">
    <property type="entry name" value="TPR-like_helical_dom_sf"/>
</dbReference>
<dbReference type="PROSITE" id="PS50943">
    <property type="entry name" value="HTH_CROC1"/>
    <property type="match status" value="1"/>
</dbReference>
<dbReference type="PANTHER" id="PTHR47691:SF3">
    <property type="entry name" value="HTH-TYPE TRANSCRIPTIONAL REGULATOR RV0890C-RELATED"/>
    <property type="match status" value="1"/>
</dbReference>
<proteinExistence type="predicted"/>
<dbReference type="SMART" id="SM00028">
    <property type="entry name" value="TPR"/>
    <property type="match status" value="5"/>
</dbReference>
<gene>
    <name evidence="3" type="ORF">Ahu01nite_001800</name>
</gene>
<dbReference type="Gene3D" id="1.10.260.40">
    <property type="entry name" value="lambda repressor-like DNA-binding domains"/>
    <property type="match status" value="1"/>
</dbReference>
<comment type="caution">
    <text evidence="3">The sequence shown here is derived from an EMBL/GenBank/DDBJ whole genome shotgun (WGS) entry which is preliminary data.</text>
</comment>
<reference evidence="3 4" key="1">
    <citation type="submission" date="2021-01" db="EMBL/GenBank/DDBJ databases">
        <title>Whole genome shotgun sequence of Actinoplanes humidus NBRC 14915.</title>
        <authorList>
            <person name="Komaki H."/>
            <person name="Tamura T."/>
        </authorList>
    </citation>
    <scope>NUCLEOTIDE SEQUENCE [LARGE SCALE GENOMIC DNA]</scope>
    <source>
        <strain evidence="3 4">NBRC 14915</strain>
    </source>
</reference>
<keyword evidence="1" id="KW-0802">TPR repeat</keyword>
<dbReference type="PRINTS" id="PR00364">
    <property type="entry name" value="DISEASERSIST"/>
</dbReference>
<dbReference type="InterPro" id="IPR010982">
    <property type="entry name" value="Lambda_DNA-bd_dom_sf"/>
</dbReference>
<dbReference type="SUPFAM" id="SSF52540">
    <property type="entry name" value="P-loop containing nucleoside triphosphate hydrolases"/>
    <property type="match status" value="1"/>
</dbReference>
<dbReference type="InterPro" id="IPR001387">
    <property type="entry name" value="Cro/C1-type_HTH"/>
</dbReference>
<organism evidence="3 4">
    <name type="scientific">Winogradskya humida</name>
    <dbReference type="NCBI Taxonomy" id="113566"/>
    <lineage>
        <taxon>Bacteria</taxon>
        <taxon>Bacillati</taxon>
        <taxon>Actinomycetota</taxon>
        <taxon>Actinomycetes</taxon>
        <taxon>Micromonosporales</taxon>
        <taxon>Micromonosporaceae</taxon>
        <taxon>Winogradskya</taxon>
    </lineage>
</organism>
<dbReference type="EMBL" id="BOMN01000001">
    <property type="protein sequence ID" value="GIE17078.1"/>
    <property type="molecule type" value="Genomic_DNA"/>
</dbReference>
<feature type="domain" description="HTH cro/C1-type" evidence="2">
    <location>
        <begin position="14"/>
        <end position="68"/>
    </location>
</feature>
<dbReference type="Pfam" id="PF00931">
    <property type="entry name" value="NB-ARC"/>
    <property type="match status" value="1"/>
</dbReference>
<feature type="repeat" description="TPR" evidence="1">
    <location>
        <begin position="661"/>
        <end position="694"/>
    </location>
</feature>
<dbReference type="Gene3D" id="1.25.40.10">
    <property type="entry name" value="Tetratricopeptide repeat domain"/>
    <property type="match status" value="2"/>
</dbReference>